<protein>
    <submittedName>
        <fullName evidence="2">Uncharacterized protein</fullName>
    </submittedName>
</protein>
<evidence type="ECO:0000313" key="2">
    <source>
        <dbReference type="EMBL" id="CEM49901.1"/>
    </source>
</evidence>
<dbReference type="EMBL" id="CDMZ01004489">
    <property type="protein sequence ID" value="CEM49901.1"/>
    <property type="molecule type" value="Genomic_DNA"/>
</dbReference>
<gene>
    <name evidence="2" type="ORF">Cvel_9681</name>
</gene>
<accession>A0A0G4HZC9</accession>
<proteinExistence type="predicted"/>
<name>A0A0G4HZC9_9ALVE</name>
<reference evidence="2" key="1">
    <citation type="submission" date="2014-11" db="EMBL/GenBank/DDBJ databases">
        <authorList>
            <person name="Otto D Thomas"/>
            <person name="Naeem Raeece"/>
        </authorList>
    </citation>
    <scope>NUCLEOTIDE SEQUENCE</scope>
</reference>
<evidence type="ECO:0000256" key="1">
    <source>
        <dbReference type="SAM" id="MobiDB-lite"/>
    </source>
</evidence>
<sequence>MVREVLNLLPHTKPSVKEPNDYLALHTKAVTRHPCFALLHVTVDGDSFLLPIVTRNLSQFLHGEITVIWFNDCPHSVKGLHRNFVGGTSTLSFGEGWPLDPGLLWETGINERCFNLKDMTADFTPFVFAMPASVEKVARVDAPARLVLPVLLFQLALRSVQMVVLSSSTLDPTKQETLTENITGLWMSFLLMDSIRGWAAITRKIMRNSYVGAVFILGRVPRGARAMTIILEFLFGTLRSLGMSREFAMAVLVQLFARLRRKERALSILKRGGKADRGMGYQSTEDEVSEMMKESVGGGVKPLSPSEVLAQINWVNLVMKGLFQRLGIEPSPFIESFRDMNHFAEVFDIQQGLKAPTSTGSVGRGGGEEAQPAETSVGVLGGGDIPEDEDEGVSEWLLVSKLVEHFHDWEIKDQAWFVDESWKEVEEAVEEGKFPKTLAQGVDELGREGGGEEGSEESDVTPLTTLLSTIRNAVAKVSGKNFQEIAVGVGIAIVKAIKRTDRVLVKFGQSQKWRGESQSQKGRWISHYDESTGLLNPVGEVGAPPPGTVGLGVIFHDMGSADPTAYWMVLSCASQSKKGAVRKPIRFLKEGLRGRISALPMTRIVKERESPVYEISAFSVRAFDVPEGSWPIKKVAWMRM</sequence>
<organism evidence="2">
    <name type="scientific">Chromera velia CCMP2878</name>
    <dbReference type="NCBI Taxonomy" id="1169474"/>
    <lineage>
        <taxon>Eukaryota</taxon>
        <taxon>Sar</taxon>
        <taxon>Alveolata</taxon>
        <taxon>Colpodellida</taxon>
        <taxon>Chromeraceae</taxon>
        <taxon>Chromera</taxon>
    </lineage>
</organism>
<dbReference type="AlphaFoldDB" id="A0A0G4HZC9"/>
<dbReference type="VEuPathDB" id="CryptoDB:Cvel_9681"/>
<feature type="region of interest" description="Disordered" evidence="1">
    <location>
        <begin position="355"/>
        <end position="378"/>
    </location>
</feature>